<feature type="transmembrane region" description="Helical" evidence="1">
    <location>
        <begin position="32"/>
        <end position="50"/>
    </location>
</feature>
<keyword evidence="1" id="KW-1133">Transmembrane helix</keyword>
<dbReference type="RefSeq" id="WP_159664237.1">
    <property type="nucleotide sequence ID" value="NZ_WUUS01000003.1"/>
</dbReference>
<evidence type="ECO:0000256" key="1">
    <source>
        <dbReference type="SAM" id="Phobius"/>
    </source>
</evidence>
<feature type="transmembrane region" description="Helical" evidence="1">
    <location>
        <begin position="162"/>
        <end position="182"/>
    </location>
</feature>
<protein>
    <submittedName>
        <fullName evidence="2">Uncharacterized protein</fullName>
    </submittedName>
</protein>
<feature type="transmembrane region" description="Helical" evidence="1">
    <location>
        <begin position="216"/>
        <end position="241"/>
    </location>
</feature>
<keyword evidence="1" id="KW-0472">Membrane</keyword>
<feature type="transmembrane region" description="Helical" evidence="1">
    <location>
        <begin position="57"/>
        <end position="74"/>
    </location>
</feature>
<reference evidence="2 3" key="1">
    <citation type="submission" date="2019-12" db="EMBL/GenBank/DDBJ databases">
        <title>Isolation and characterization of three novel carbon monoxide-oxidizing members of Halobacteria from salione crusts and soils.</title>
        <authorList>
            <person name="Myers M.R."/>
            <person name="King G.M."/>
        </authorList>
    </citation>
    <scope>NUCLEOTIDE SEQUENCE [LARGE SCALE GENOMIC DNA]</scope>
    <source>
        <strain evidence="2 3">WSA2</strain>
    </source>
</reference>
<keyword evidence="1" id="KW-0812">Transmembrane</keyword>
<feature type="transmembrane region" description="Helical" evidence="1">
    <location>
        <begin position="318"/>
        <end position="342"/>
    </location>
</feature>
<sequence>MAYSQRDKLGVILAFAAISVLAISSRLITSPPYWAFLGLSVLFLLAWANVVFKKRVLIPAALLLLFAATLRSLYLTPDPILIGYDAYNELLALENTMADHKWTFNKSASYIASYPILYVFSTVIAEVFGWGSMTTAKYSSWLYVFLPGLFIYILCRNRTSNSTAFLLWLPFAVLYTHVFLHTNIHREALALAYILLLLFLYDTLRYDNADRQKLNMLSFVVLATLIFTHHMTSAVALLFLISLSLTYSIESLSESTPANVYLISALVGVMILIWFWTILEQTPILLVAAIAESMTGTTGTGPSGEIGTISAGSLRIQILLWAEVIAGIVLGMLGLGGIYYGRGDSFDLTFLGIAGLFGILLALTMVGVVFPEEGLGLATRFKTFVYIAALPLAAYTIHTMQKHPQRAISILAIILVIAFAMLSVYRIPPYLYTGEYNGGPRAVITETDAAAVEFLGTEASHMDFGNPIVPKLRGYSILVQDRGGGYAPPSADYSVTRTTPPDSSDCAIYSSGPVVVTKTCSP</sequence>
<evidence type="ECO:0000313" key="3">
    <source>
        <dbReference type="Proteomes" id="UP000437065"/>
    </source>
</evidence>
<feature type="transmembrane region" description="Helical" evidence="1">
    <location>
        <begin position="407"/>
        <end position="425"/>
    </location>
</feature>
<feature type="transmembrane region" description="Helical" evidence="1">
    <location>
        <begin position="138"/>
        <end position="155"/>
    </location>
</feature>
<organism evidence="2 3">
    <name type="scientific">Halobaculum saliterrae</name>
    <dbReference type="NCBI Taxonomy" id="2073113"/>
    <lineage>
        <taxon>Archaea</taxon>
        <taxon>Methanobacteriati</taxon>
        <taxon>Methanobacteriota</taxon>
        <taxon>Stenosarchaea group</taxon>
        <taxon>Halobacteria</taxon>
        <taxon>Halobacteriales</taxon>
        <taxon>Haloferacaceae</taxon>
        <taxon>Halobaculum</taxon>
    </lineage>
</organism>
<feature type="transmembrane region" description="Helical" evidence="1">
    <location>
        <begin position="348"/>
        <end position="371"/>
    </location>
</feature>
<feature type="transmembrane region" description="Helical" evidence="1">
    <location>
        <begin position="261"/>
        <end position="279"/>
    </location>
</feature>
<name>A0A6B0SPD5_9EURY</name>
<proteinExistence type="predicted"/>
<gene>
    <name evidence="2" type="ORF">GRX01_05380</name>
</gene>
<feature type="transmembrane region" description="Helical" evidence="1">
    <location>
        <begin position="383"/>
        <end position="401"/>
    </location>
</feature>
<keyword evidence="3" id="KW-1185">Reference proteome</keyword>
<feature type="transmembrane region" description="Helical" evidence="1">
    <location>
        <begin position="188"/>
        <end position="204"/>
    </location>
</feature>
<accession>A0A6B0SPD5</accession>
<comment type="caution">
    <text evidence="2">The sequence shown here is derived from an EMBL/GenBank/DDBJ whole genome shotgun (WGS) entry which is preliminary data.</text>
</comment>
<evidence type="ECO:0000313" key="2">
    <source>
        <dbReference type="EMBL" id="MXR40774.1"/>
    </source>
</evidence>
<dbReference type="AlphaFoldDB" id="A0A6B0SPD5"/>
<dbReference type="EMBL" id="WUUS01000003">
    <property type="protein sequence ID" value="MXR40774.1"/>
    <property type="molecule type" value="Genomic_DNA"/>
</dbReference>
<dbReference type="Proteomes" id="UP000437065">
    <property type="component" value="Unassembled WGS sequence"/>
</dbReference>